<dbReference type="EMBL" id="DNAA01000232">
    <property type="protein sequence ID" value="HBA09825.1"/>
    <property type="molecule type" value="Genomic_DNA"/>
</dbReference>
<evidence type="ECO:0000313" key="4">
    <source>
        <dbReference type="Proteomes" id="UP000264313"/>
    </source>
</evidence>
<accession>A0A351RCQ4</accession>
<dbReference type="Proteomes" id="UP000264313">
    <property type="component" value="Unassembled WGS sequence"/>
</dbReference>
<dbReference type="SMART" id="SM00867">
    <property type="entry name" value="YceI"/>
    <property type="match status" value="1"/>
</dbReference>
<feature type="signal peptide" evidence="1">
    <location>
        <begin position="1"/>
        <end position="25"/>
    </location>
</feature>
<dbReference type="SUPFAM" id="SSF101874">
    <property type="entry name" value="YceI-like"/>
    <property type="match status" value="1"/>
</dbReference>
<evidence type="ECO:0000259" key="2">
    <source>
        <dbReference type="SMART" id="SM00867"/>
    </source>
</evidence>
<dbReference type="InterPro" id="IPR036761">
    <property type="entry name" value="TTHA0802/YceI-like_sf"/>
</dbReference>
<keyword evidence="1" id="KW-0732">Signal</keyword>
<dbReference type="STRING" id="1132855.GCA_000384255_02109"/>
<reference evidence="3 4" key="1">
    <citation type="journal article" date="2018" name="Nat. Biotechnol.">
        <title>A standardized bacterial taxonomy based on genome phylogeny substantially revises the tree of life.</title>
        <authorList>
            <person name="Parks D.H."/>
            <person name="Chuvochina M."/>
            <person name="Waite D.W."/>
            <person name="Rinke C."/>
            <person name="Skarshewski A."/>
            <person name="Chaumeil P.A."/>
            <person name="Hugenholtz P."/>
        </authorList>
    </citation>
    <scope>NUCLEOTIDE SEQUENCE [LARGE SCALE GENOMIC DNA]</scope>
    <source>
        <strain evidence="3">UBA9958</strain>
    </source>
</reference>
<comment type="caution">
    <text evidence="3">The sequence shown here is derived from an EMBL/GenBank/DDBJ whole genome shotgun (WGS) entry which is preliminary data.</text>
</comment>
<dbReference type="Gene3D" id="2.40.128.110">
    <property type="entry name" value="Lipid/polyisoprenoid-binding, YceI-like"/>
    <property type="match status" value="1"/>
</dbReference>
<organism evidence="3 4">
    <name type="scientific">Methylotenera mobilis</name>
    <dbReference type="NCBI Taxonomy" id="359408"/>
    <lineage>
        <taxon>Bacteria</taxon>
        <taxon>Pseudomonadati</taxon>
        <taxon>Pseudomonadota</taxon>
        <taxon>Betaproteobacteria</taxon>
        <taxon>Nitrosomonadales</taxon>
        <taxon>Methylophilaceae</taxon>
        <taxon>Methylotenera</taxon>
    </lineage>
</organism>
<evidence type="ECO:0000256" key="1">
    <source>
        <dbReference type="SAM" id="SignalP"/>
    </source>
</evidence>
<dbReference type="PANTHER" id="PTHR34406">
    <property type="entry name" value="PROTEIN YCEI"/>
    <property type="match status" value="1"/>
</dbReference>
<name>A0A351RCQ4_9PROT</name>
<feature type="domain" description="Lipid/polyisoprenoid-binding YceI-like" evidence="2">
    <location>
        <begin position="29"/>
        <end position="194"/>
    </location>
</feature>
<dbReference type="Pfam" id="PF04264">
    <property type="entry name" value="YceI"/>
    <property type="match status" value="1"/>
</dbReference>
<dbReference type="InterPro" id="IPR007372">
    <property type="entry name" value="Lipid/polyisoprenoid-bd_YceI"/>
</dbReference>
<dbReference type="AlphaFoldDB" id="A0A351RCQ4"/>
<gene>
    <name evidence="3" type="ORF">DCW48_09990</name>
</gene>
<dbReference type="PANTHER" id="PTHR34406:SF1">
    <property type="entry name" value="PROTEIN YCEI"/>
    <property type="match status" value="1"/>
</dbReference>
<feature type="chain" id="PRO_5016890628" evidence="1">
    <location>
        <begin position="26"/>
        <end position="203"/>
    </location>
</feature>
<evidence type="ECO:0000313" key="3">
    <source>
        <dbReference type="EMBL" id="HBA09825.1"/>
    </source>
</evidence>
<sequence length="203" mass="21778">MKYSHLKTTALLFGVLFSGMNAAVAAPVTYKIDTAHSFANWSVRHVVAKASGTFNEITGNISIDADNLANSSVDAKINVLSVNSGLAKRDAHIKEKDYLNAGQFAEMRFVSTKIEAKSATEGMMTGKFTMNGVTKEIVLPFKVLGFGNDPWGGERSGFEAKTSLKASDYGFGWGVKPNAPVGDDIEVTLLIEAVKPSAEKPKK</sequence>
<protein>
    <submittedName>
        <fullName evidence="3">Polyisoprenoid-binding protein</fullName>
    </submittedName>
</protein>
<proteinExistence type="predicted"/>